<keyword evidence="2" id="KW-1185">Reference proteome</keyword>
<dbReference type="SUPFAM" id="SSF46689">
    <property type="entry name" value="Homeodomain-like"/>
    <property type="match status" value="1"/>
</dbReference>
<name>A0ABN3KKU0_9ACTN</name>
<dbReference type="InterPro" id="IPR009057">
    <property type="entry name" value="Homeodomain-like_sf"/>
</dbReference>
<comment type="caution">
    <text evidence="1">The sequence shown here is derived from an EMBL/GenBank/DDBJ whole genome shotgun (WGS) entry which is preliminary data.</text>
</comment>
<dbReference type="Proteomes" id="UP001501638">
    <property type="component" value="Unassembled WGS sequence"/>
</dbReference>
<protein>
    <submittedName>
        <fullName evidence="1">Uncharacterized protein</fullName>
    </submittedName>
</protein>
<reference evidence="1 2" key="1">
    <citation type="journal article" date="2019" name="Int. J. Syst. Evol. Microbiol.">
        <title>The Global Catalogue of Microorganisms (GCM) 10K type strain sequencing project: providing services to taxonomists for standard genome sequencing and annotation.</title>
        <authorList>
            <consortium name="The Broad Institute Genomics Platform"/>
            <consortium name="The Broad Institute Genome Sequencing Center for Infectious Disease"/>
            <person name="Wu L."/>
            <person name="Ma J."/>
        </authorList>
    </citation>
    <scope>NUCLEOTIDE SEQUENCE [LARGE SCALE GENOMIC DNA]</scope>
    <source>
        <strain evidence="1 2">JCM 6305</strain>
    </source>
</reference>
<dbReference type="RefSeq" id="WP_344327768.1">
    <property type="nucleotide sequence ID" value="NZ_BAAASZ010000035.1"/>
</dbReference>
<dbReference type="InterPro" id="IPR036388">
    <property type="entry name" value="WH-like_DNA-bd_sf"/>
</dbReference>
<evidence type="ECO:0000313" key="1">
    <source>
        <dbReference type="EMBL" id="GAA2459895.1"/>
    </source>
</evidence>
<proteinExistence type="predicted"/>
<dbReference type="EMBL" id="BAAASZ010000035">
    <property type="protein sequence ID" value="GAA2459895.1"/>
    <property type="molecule type" value="Genomic_DNA"/>
</dbReference>
<evidence type="ECO:0000313" key="2">
    <source>
        <dbReference type="Proteomes" id="UP001501638"/>
    </source>
</evidence>
<sequence>MLDEVPAVAAVAPDLAHPGVVGCDPPEFRRKVLDPDEAGRPIRQVAHDLGISEQTIRVRRRQHLIDTGRLPGSTNEDQVELVAACRRITEPEAEPVIHRRAAELMDKVVAPCGRPAWASAIGSLVVAATNCHCPAGLHSKNTQRPSRAALPRE</sequence>
<dbReference type="Gene3D" id="1.10.10.10">
    <property type="entry name" value="Winged helix-like DNA-binding domain superfamily/Winged helix DNA-binding domain"/>
    <property type="match status" value="1"/>
</dbReference>
<gene>
    <name evidence="1" type="ORF">GCM10010405_50170</name>
</gene>
<accession>A0ABN3KKU0</accession>
<organism evidence="1 2">
    <name type="scientific">Streptomyces macrosporus</name>
    <dbReference type="NCBI Taxonomy" id="44032"/>
    <lineage>
        <taxon>Bacteria</taxon>
        <taxon>Bacillati</taxon>
        <taxon>Actinomycetota</taxon>
        <taxon>Actinomycetes</taxon>
        <taxon>Kitasatosporales</taxon>
        <taxon>Streptomycetaceae</taxon>
        <taxon>Streptomyces</taxon>
    </lineage>
</organism>